<dbReference type="Proteomes" id="UP001177003">
    <property type="component" value="Chromosome 9"/>
</dbReference>
<dbReference type="GO" id="GO:0003755">
    <property type="term" value="F:peptidyl-prolyl cis-trans isomerase activity"/>
    <property type="evidence" value="ECO:0007669"/>
    <property type="project" value="UniProtKB-KW"/>
</dbReference>
<evidence type="ECO:0000256" key="4">
    <source>
        <dbReference type="SAM" id="SignalP"/>
    </source>
</evidence>
<dbReference type="GO" id="GO:0008964">
    <property type="term" value="F:phosphoenolpyruvate carboxylase activity"/>
    <property type="evidence" value="ECO:0007669"/>
    <property type="project" value="InterPro"/>
</dbReference>
<dbReference type="SUPFAM" id="SSF54534">
    <property type="entry name" value="FKBP-like"/>
    <property type="match status" value="1"/>
</dbReference>
<dbReference type="Pfam" id="PF00311">
    <property type="entry name" value="PEPcase"/>
    <property type="match status" value="1"/>
</dbReference>
<dbReference type="InterPro" id="IPR013783">
    <property type="entry name" value="Ig-like_fold"/>
</dbReference>
<dbReference type="GO" id="GO:0048046">
    <property type="term" value="C:apoplast"/>
    <property type="evidence" value="ECO:0007669"/>
    <property type="project" value="TreeGrafter"/>
</dbReference>
<dbReference type="Pfam" id="PF00254">
    <property type="entry name" value="FKBP_C"/>
    <property type="match status" value="1"/>
</dbReference>
<dbReference type="GO" id="GO:0005829">
    <property type="term" value="C:cytosol"/>
    <property type="evidence" value="ECO:0007669"/>
    <property type="project" value="TreeGrafter"/>
</dbReference>
<dbReference type="InterPro" id="IPR014756">
    <property type="entry name" value="Ig_E-set"/>
</dbReference>
<feature type="region of interest" description="Disordered" evidence="2">
    <location>
        <begin position="26"/>
        <end position="62"/>
    </location>
</feature>
<dbReference type="InterPro" id="IPR001179">
    <property type="entry name" value="PPIase_FKBP_dom"/>
</dbReference>
<dbReference type="PROSITE" id="PS50059">
    <property type="entry name" value="FKBP_PPIASE"/>
    <property type="match status" value="1"/>
</dbReference>
<evidence type="ECO:0000313" key="7">
    <source>
        <dbReference type="Proteomes" id="UP001177003"/>
    </source>
</evidence>
<sequence>MLPSLSSSWIFSILFSLSQTRTSPSSFHRAPNPFCPHPTTSPAADSSKVSDISGDASSEASSILSGGRNALVGIAGRRRRTNVVFMYTLSPPPRTTHLNVRPLFASIFRLVLRVTHLPATTSPSTSLTSSFAYLRWVEPISASICCHRFAINLYKFILDGEWRHDEHQPFVTGNYGVVNTILLAREPVFTPLVLTPHTTSASTMDVDNEGNMEQDVTPDKNSQQGCGGRQSDQLYTKDITPDDKQELDESLRIEIEATFRTDEIRRTPPTRQDEMRAGMCYFHLMLICILLLFALYLHHLQVELLSWIIVLDVCKDGGILKRVVNNGEHTGQPGYMDEVKVKYVVKLTDRVIISESPKERVEFYLKDVHLCSTLPKAINAMTREEKVDLTVQPQYAFGEDGVIVTSIPNGFSQIPPNYMLHVALELIVFFSHPKKMTNTQRFFHVRGPNNGRNRF</sequence>
<dbReference type="PANTHER" id="PTHR30523">
    <property type="entry name" value="PHOSPHOENOLPYRUVATE CARBOXYLASE"/>
    <property type="match status" value="1"/>
</dbReference>
<protein>
    <recommendedName>
        <fullName evidence="1">peptidylprolyl isomerase</fullName>
        <ecNumber evidence="1">5.2.1.8</ecNumber>
    </recommendedName>
</protein>
<dbReference type="SUPFAM" id="SSF81296">
    <property type="entry name" value="E set domains"/>
    <property type="match status" value="1"/>
</dbReference>
<dbReference type="Gene3D" id="2.60.40.10">
    <property type="entry name" value="Immunoglobulins"/>
    <property type="match status" value="1"/>
</dbReference>
<feature type="chain" id="PRO_5041217254" description="peptidylprolyl isomerase" evidence="4">
    <location>
        <begin position="21"/>
        <end position="455"/>
    </location>
</feature>
<feature type="compositionally biased region" description="Polar residues" evidence="2">
    <location>
        <begin position="38"/>
        <end position="62"/>
    </location>
</feature>
<keyword evidence="1" id="KW-0413">Isomerase</keyword>
<name>A0AA35ZZW6_LACSI</name>
<keyword evidence="4" id="KW-0732">Signal</keyword>
<dbReference type="GO" id="GO:0048366">
    <property type="term" value="P:leaf development"/>
    <property type="evidence" value="ECO:0007669"/>
    <property type="project" value="TreeGrafter"/>
</dbReference>
<dbReference type="InterPro" id="IPR015813">
    <property type="entry name" value="Pyrv/PenolPyrv_kinase-like_dom"/>
</dbReference>
<dbReference type="CDD" id="cd02859">
    <property type="entry name" value="E_set_AMPKbeta_like_N"/>
    <property type="match status" value="1"/>
</dbReference>
<keyword evidence="3" id="KW-0472">Membrane</keyword>
<dbReference type="InterPro" id="IPR046357">
    <property type="entry name" value="PPIase_dom_sf"/>
</dbReference>
<keyword evidence="1" id="KW-0697">Rotamase</keyword>
<evidence type="ECO:0000256" key="3">
    <source>
        <dbReference type="SAM" id="Phobius"/>
    </source>
</evidence>
<evidence type="ECO:0000313" key="6">
    <source>
        <dbReference type="EMBL" id="CAI9300712.1"/>
    </source>
</evidence>
<dbReference type="GO" id="GO:0009507">
    <property type="term" value="C:chloroplast"/>
    <property type="evidence" value="ECO:0007669"/>
    <property type="project" value="TreeGrafter"/>
</dbReference>
<feature type="compositionally biased region" description="Polar residues" evidence="2">
    <location>
        <begin position="219"/>
        <end position="234"/>
    </location>
</feature>
<comment type="catalytic activity">
    <reaction evidence="1">
        <text>[protein]-peptidylproline (omega=180) = [protein]-peptidylproline (omega=0)</text>
        <dbReference type="Rhea" id="RHEA:16237"/>
        <dbReference type="Rhea" id="RHEA-COMP:10747"/>
        <dbReference type="Rhea" id="RHEA-COMP:10748"/>
        <dbReference type="ChEBI" id="CHEBI:83833"/>
        <dbReference type="ChEBI" id="CHEBI:83834"/>
        <dbReference type="EC" id="5.2.1.8"/>
    </reaction>
</comment>
<feature type="domain" description="PPIase FKBP-type" evidence="5">
    <location>
        <begin position="336"/>
        <end position="430"/>
    </location>
</feature>
<keyword evidence="3" id="KW-0812">Transmembrane</keyword>
<evidence type="ECO:0000259" key="5">
    <source>
        <dbReference type="PROSITE" id="PS50059"/>
    </source>
</evidence>
<evidence type="ECO:0000256" key="1">
    <source>
        <dbReference type="PROSITE-ProRule" id="PRU00277"/>
    </source>
</evidence>
<evidence type="ECO:0000256" key="2">
    <source>
        <dbReference type="SAM" id="MobiDB-lite"/>
    </source>
</evidence>
<dbReference type="GO" id="GO:0015977">
    <property type="term" value="P:carbon fixation"/>
    <property type="evidence" value="ECO:0007669"/>
    <property type="project" value="InterPro"/>
</dbReference>
<dbReference type="PANTHER" id="PTHR30523:SF33">
    <property type="entry name" value="PHOSPHOENOLPYRUVATE CARBOXYLASE 3"/>
    <property type="match status" value="1"/>
</dbReference>
<dbReference type="AlphaFoldDB" id="A0AA35ZZW6"/>
<gene>
    <name evidence="6" type="ORF">LSALG_LOCUS39329</name>
</gene>
<feature type="signal peptide" evidence="4">
    <location>
        <begin position="1"/>
        <end position="20"/>
    </location>
</feature>
<keyword evidence="7" id="KW-1185">Reference proteome</keyword>
<dbReference type="InterPro" id="IPR021135">
    <property type="entry name" value="PEP_COase"/>
</dbReference>
<feature type="region of interest" description="Disordered" evidence="2">
    <location>
        <begin position="200"/>
        <end position="239"/>
    </location>
</feature>
<proteinExistence type="predicted"/>
<keyword evidence="3" id="KW-1133">Transmembrane helix</keyword>
<feature type="transmembrane region" description="Helical" evidence="3">
    <location>
        <begin position="275"/>
        <end position="297"/>
    </location>
</feature>
<accession>A0AA35ZZW6</accession>
<organism evidence="6 7">
    <name type="scientific">Lactuca saligna</name>
    <name type="common">Willowleaf lettuce</name>
    <dbReference type="NCBI Taxonomy" id="75948"/>
    <lineage>
        <taxon>Eukaryota</taxon>
        <taxon>Viridiplantae</taxon>
        <taxon>Streptophyta</taxon>
        <taxon>Embryophyta</taxon>
        <taxon>Tracheophyta</taxon>
        <taxon>Spermatophyta</taxon>
        <taxon>Magnoliopsida</taxon>
        <taxon>eudicotyledons</taxon>
        <taxon>Gunneridae</taxon>
        <taxon>Pentapetalae</taxon>
        <taxon>asterids</taxon>
        <taxon>campanulids</taxon>
        <taxon>Asterales</taxon>
        <taxon>Asteraceae</taxon>
        <taxon>Cichorioideae</taxon>
        <taxon>Cichorieae</taxon>
        <taxon>Lactucinae</taxon>
        <taxon>Lactuca</taxon>
    </lineage>
</organism>
<dbReference type="EMBL" id="OX465085">
    <property type="protein sequence ID" value="CAI9300712.1"/>
    <property type="molecule type" value="Genomic_DNA"/>
</dbReference>
<dbReference type="GO" id="GO:0006099">
    <property type="term" value="P:tricarboxylic acid cycle"/>
    <property type="evidence" value="ECO:0007669"/>
    <property type="project" value="InterPro"/>
</dbReference>
<dbReference type="EC" id="5.2.1.8" evidence="1"/>
<reference evidence="6" key="1">
    <citation type="submission" date="2023-04" db="EMBL/GenBank/DDBJ databases">
        <authorList>
            <person name="Vijverberg K."/>
            <person name="Xiong W."/>
            <person name="Schranz E."/>
        </authorList>
    </citation>
    <scope>NUCLEOTIDE SEQUENCE</scope>
</reference>
<dbReference type="Gene3D" id="3.10.50.40">
    <property type="match status" value="1"/>
</dbReference>
<dbReference type="SUPFAM" id="SSF51621">
    <property type="entry name" value="Phosphoenolpyruvate/pyruvate domain"/>
    <property type="match status" value="1"/>
</dbReference>